<evidence type="ECO:0000256" key="14">
    <source>
        <dbReference type="ARBA" id="ARBA00073229"/>
    </source>
</evidence>
<evidence type="ECO:0000256" key="7">
    <source>
        <dbReference type="ARBA" id="ARBA00022917"/>
    </source>
</evidence>
<dbReference type="OrthoDB" id="4457at2759"/>
<dbReference type="GO" id="GO:0004826">
    <property type="term" value="F:phenylalanine-tRNA ligase activity"/>
    <property type="evidence" value="ECO:0007669"/>
    <property type="project" value="UniProtKB-EC"/>
</dbReference>
<keyword evidence="7" id="KW-0648">Protein biosynthesis</keyword>
<keyword evidence="10" id="KW-0030">Aminoacyl-tRNA synthetase</keyword>
<keyword evidence="8" id="KW-0809">Transit peptide</keyword>
<dbReference type="STRING" id="1109443.G4TR42"/>
<evidence type="ECO:0000256" key="12">
    <source>
        <dbReference type="ARBA" id="ARBA00049255"/>
    </source>
</evidence>
<dbReference type="FunFam" id="3.30.930.10:FF:000053">
    <property type="entry name" value="Phenylalanyl-tRNA synthetase mitochondrial"/>
    <property type="match status" value="1"/>
</dbReference>
<dbReference type="NCBIfam" id="TIGR00469">
    <property type="entry name" value="pheS_mito"/>
    <property type="match status" value="1"/>
</dbReference>
<dbReference type="OMA" id="PISHYPQ"/>
<dbReference type="FunCoup" id="G4TR42">
    <property type="interactions" value="390"/>
</dbReference>
<organism evidence="17 18">
    <name type="scientific">Serendipita indica (strain DSM 11827)</name>
    <name type="common">Root endophyte fungus</name>
    <name type="synonym">Piriformospora indica</name>
    <dbReference type="NCBI Taxonomy" id="1109443"/>
    <lineage>
        <taxon>Eukaryota</taxon>
        <taxon>Fungi</taxon>
        <taxon>Dikarya</taxon>
        <taxon>Basidiomycota</taxon>
        <taxon>Agaricomycotina</taxon>
        <taxon>Agaricomycetes</taxon>
        <taxon>Sebacinales</taxon>
        <taxon>Serendipitaceae</taxon>
        <taxon>Serendipita</taxon>
    </lineage>
</organism>
<comment type="subcellular location">
    <subcellularLocation>
        <location evidence="1">Mitochondrion matrix</location>
    </subcellularLocation>
</comment>
<dbReference type="EC" id="6.1.1.20" evidence="3"/>
<dbReference type="AlphaFoldDB" id="G4TR42"/>
<dbReference type="PANTHER" id="PTHR11538">
    <property type="entry name" value="PHENYLALANYL-TRNA SYNTHETASE"/>
    <property type="match status" value="1"/>
</dbReference>
<evidence type="ECO:0000259" key="15">
    <source>
        <dbReference type="PROSITE" id="PS50862"/>
    </source>
</evidence>
<dbReference type="InterPro" id="IPR045864">
    <property type="entry name" value="aa-tRNA-synth_II/BPL/LPL"/>
</dbReference>
<keyword evidence="18" id="KW-1185">Reference proteome</keyword>
<sequence>MIVTLGRGVRPRALHIWTRRYSNGIEGVTYNNVFYPPDEYTNIRSSILSHLGRNIYLQKDHPIAIVRSLIEKHFGSSFVPITALPPIVSPQQNFDELEFPLDHPGRRPSDSYYLNKDWMLRTHTSAHEVQVFRSGIPKWLLSADVYRRDEIDRSHYPVFHQMEGARVVEPSEMEDLRKENDELAQSLAAVNIQVEDVSTIGEKNPYQPWHNPDHAKLVNDNLKHSLNGMIYALFGGLATHKGKGPLQVRWIDAYFPWTSPSYEVEVLFDGKWLEILGCGVMQQAALTRSSVPKDNVGWAFGLGLERIAMVLFQVPDIRLFWSKDARFLEQFSDGTVTQFKPFSKYPSSSKDVSFWLGEREVHENDVYDIVREVAGGLVEEVKEVDRFTHPKTGKSSRAYRVTYRSMERTLTGEEVNTLHNDLGLKLIEAFNVQLR</sequence>
<dbReference type="Proteomes" id="UP000007148">
    <property type="component" value="Unassembled WGS sequence"/>
</dbReference>
<comment type="caution">
    <text evidence="17">The sequence shown here is derived from an EMBL/GenBank/DDBJ whole genome shotgun (WGS) entry which is preliminary data.</text>
</comment>
<dbReference type="InterPro" id="IPR006195">
    <property type="entry name" value="aa-tRNA-synth_II"/>
</dbReference>
<evidence type="ECO:0000256" key="11">
    <source>
        <dbReference type="ARBA" id="ARBA00031194"/>
    </source>
</evidence>
<evidence type="ECO:0000313" key="17">
    <source>
        <dbReference type="EMBL" id="CCA73785.1"/>
    </source>
</evidence>
<name>G4TR42_SERID</name>
<evidence type="ECO:0000256" key="3">
    <source>
        <dbReference type="ARBA" id="ARBA00012814"/>
    </source>
</evidence>
<dbReference type="SMART" id="SM00896">
    <property type="entry name" value="FDX-ACB"/>
    <property type="match status" value="1"/>
</dbReference>
<keyword evidence="4 17" id="KW-0436">Ligase</keyword>
<comment type="similarity">
    <text evidence="2">Belongs to the class-II aminoacyl-tRNA synthetase family.</text>
</comment>
<evidence type="ECO:0000256" key="4">
    <source>
        <dbReference type="ARBA" id="ARBA00022598"/>
    </source>
</evidence>
<dbReference type="GO" id="GO:0005524">
    <property type="term" value="F:ATP binding"/>
    <property type="evidence" value="ECO:0007669"/>
    <property type="project" value="UniProtKB-KW"/>
</dbReference>
<dbReference type="FunFam" id="3.30.70.380:FF:000002">
    <property type="entry name" value="phenylalanine--tRNA ligase, mitochondrial"/>
    <property type="match status" value="1"/>
</dbReference>
<dbReference type="InParanoid" id="G4TR42"/>
<dbReference type="InterPro" id="IPR004530">
    <property type="entry name" value="Phe-tRNA-synth_IIc_mito"/>
</dbReference>
<dbReference type="PANTHER" id="PTHR11538:SF41">
    <property type="entry name" value="PHENYLALANINE--TRNA LIGASE, MITOCHONDRIAL"/>
    <property type="match status" value="1"/>
</dbReference>
<dbReference type="InterPro" id="IPR036690">
    <property type="entry name" value="Fdx_antiC-bd_sf"/>
</dbReference>
<accession>G4TR42</accession>
<dbReference type="PROSITE" id="PS50862">
    <property type="entry name" value="AA_TRNA_LIGASE_II"/>
    <property type="match status" value="1"/>
</dbReference>
<dbReference type="SUPFAM" id="SSF54991">
    <property type="entry name" value="Anticodon-binding domain of PheRS"/>
    <property type="match status" value="1"/>
</dbReference>
<dbReference type="Pfam" id="PF03147">
    <property type="entry name" value="FDX-ACB"/>
    <property type="match status" value="1"/>
</dbReference>
<evidence type="ECO:0000256" key="10">
    <source>
        <dbReference type="ARBA" id="ARBA00023146"/>
    </source>
</evidence>
<dbReference type="SUPFAM" id="SSF55681">
    <property type="entry name" value="Class II aaRS and biotin synthetases"/>
    <property type="match status" value="1"/>
</dbReference>
<evidence type="ECO:0000256" key="9">
    <source>
        <dbReference type="ARBA" id="ARBA00023128"/>
    </source>
</evidence>
<evidence type="ECO:0000256" key="8">
    <source>
        <dbReference type="ARBA" id="ARBA00022946"/>
    </source>
</evidence>
<dbReference type="EMBL" id="CAFZ01000253">
    <property type="protein sequence ID" value="CCA73785.1"/>
    <property type="molecule type" value="Genomic_DNA"/>
</dbReference>
<protein>
    <recommendedName>
        <fullName evidence="14">Phenylalanine--tRNA ligase, mitochondrial</fullName>
        <ecNumber evidence="3">6.1.1.20</ecNumber>
    </recommendedName>
    <alternativeName>
        <fullName evidence="11">Phenylalanyl-tRNA synthetase</fullName>
    </alternativeName>
</protein>
<evidence type="ECO:0000256" key="1">
    <source>
        <dbReference type="ARBA" id="ARBA00004305"/>
    </source>
</evidence>
<dbReference type="GO" id="GO:0005759">
    <property type="term" value="C:mitochondrial matrix"/>
    <property type="evidence" value="ECO:0007669"/>
    <property type="project" value="UniProtKB-SubCell"/>
</dbReference>
<evidence type="ECO:0000256" key="6">
    <source>
        <dbReference type="ARBA" id="ARBA00022840"/>
    </source>
</evidence>
<keyword evidence="6" id="KW-0067">ATP-binding</keyword>
<dbReference type="GO" id="GO:0006432">
    <property type="term" value="P:phenylalanyl-tRNA aminoacylation"/>
    <property type="evidence" value="ECO:0007669"/>
    <property type="project" value="InterPro"/>
</dbReference>
<feature type="domain" description="Aminoacyl-transfer RNA synthetases class-II family profile" evidence="15">
    <location>
        <begin position="66"/>
        <end position="341"/>
    </location>
</feature>
<dbReference type="HOGENOM" id="CLU_022696_0_1_1"/>
<dbReference type="PROSITE" id="PS51447">
    <property type="entry name" value="FDX_ACB"/>
    <property type="match status" value="1"/>
</dbReference>
<feature type="domain" description="FDX-ACB" evidence="16">
    <location>
        <begin position="343"/>
        <end position="435"/>
    </location>
</feature>
<dbReference type="Pfam" id="PF01409">
    <property type="entry name" value="tRNA-synt_2d"/>
    <property type="match status" value="2"/>
</dbReference>
<dbReference type="Gene3D" id="3.30.930.10">
    <property type="entry name" value="Bira Bifunctional Protein, Domain 2"/>
    <property type="match status" value="1"/>
</dbReference>
<evidence type="ECO:0000256" key="5">
    <source>
        <dbReference type="ARBA" id="ARBA00022741"/>
    </source>
</evidence>
<dbReference type="InterPro" id="IPR005121">
    <property type="entry name" value="Fdx_antiC-bd"/>
</dbReference>
<evidence type="ECO:0000313" key="18">
    <source>
        <dbReference type="Proteomes" id="UP000007148"/>
    </source>
</evidence>
<gene>
    <name evidence="17" type="ORF">PIIN_07739</name>
</gene>
<comment type="function">
    <text evidence="13">Is responsible for the charging of tRNA(Phe) with phenylalanine in mitochondrial translation.</text>
</comment>
<comment type="catalytic activity">
    <reaction evidence="12">
        <text>tRNA(Phe) + L-phenylalanine + ATP = L-phenylalanyl-tRNA(Phe) + AMP + diphosphate + H(+)</text>
        <dbReference type="Rhea" id="RHEA:19413"/>
        <dbReference type="Rhea" id="RHEA-COMP:9668"/>
        <dbReference type="Rhea" id="RHEA-COMP:9699"/>
        <dbReference type="ChEBI" id="CHEBI:15378"/>
        <dbReference type="ChEBI" id="CHEBI:30616"/>
        <dbReference type="ChEBI" id="CHEBI:33019"/>
        <dbReference type="ChEBI" id="CHEBI:58095"/>
        <dbReference type="ChEBI" id="CHEBI:78442"/>
        <dbReference type="ChEBI" id="CHEBI:78531"/>
        <dbReference type="ChEBI" id="CHEBI:456215"/>
        <dbReference type="EC" id="6.1.1.20"/>
    </reaction>
</comment>
<dbReference type="InterPro" id="IPR002319">
    <property type="entry name" value="Phenylalanyl-tRNA_Synthase"/>
</dbReference>
<dbReference type="eggNOG" id="KOG2783">
    <property type="taxonomic scope" value="Eukaryota"/>
</dbReference>
<evidence type="ECO:0000256" key="2">
    <source>
        <dbReference type="ARBA" id="ARBA00008226"/>
    </source>
</evidence>
<evidence type="ECO:0000256" key="13">
    <source>
        <dbReference type="ARBA" id="ARBA00057761"/>
    </source>
</evidence>
<dbReference type="Gene3D" id="3.30.70.380">
    <property type="entry name" value="Ferrodoxin-fold anticodon-binding domain"/>
    <property type="match status" value="1"/>
</dbReference>
<reference evidence="17 18" key="1">
    <citation type="journal article" date="2011" name="PLoS Pathog.">
        <title>Endophytic Life Strategies Decoded by Genome and Transcriptome Analyses of the Mutualistic Root Symbiont Piriformospora indica.</title>
        <authorList>
            <person name="Zuccaro A."/>
            <person name="Lahrmann U."/>
            <person name="Guldener U."/>
            <person name="Langen G."/>
            <person name="Pfiffi S."/>
            <person name="Biedenkopf D."/>
            <person name="Wong P."/>
            <person name="Samans B."/>
            <person name="Grimm C."/>
            <person name="Basiewicz M."/>
            <person name="Murat C."/>
            <person name="Martin F."/>
            <person name="Kogel K.H."/>
        </authorList>
    </citation>
    <scope>NUCLEOTIDE SEQUENCE [LARGE SCALE GENOMIC DNA]</scope>
    <source>
        <strain evidence="17 18">DSM 11827</strain>
    </source>
</reference>
<proteinExistence type="inferred from homology"/>
<keyword evidence="5" id="KW-0547">Nucleotide-binding</keyword>
<dbReference type="GO" id="GO:0000049">
    <property type="term" value="F:tRNA binding"/>
    <property type="evidence" value="ECO:0007669"/>
    <property type="project" value="InterPro"/>
</dbReference>
<keyword evidence="9" id="KW-0496">Mitochondrion</keyword>
<evidence type="ECO:0000259" key="16">
    <source>
        <dbReference type="PROSITE" id="PS51447"/>
    </source>
</evidence>